<name>A0AAJ0HYM1_9PEZI</name>
<dbReference type="RefSeq" id="XP_062687914.1">
    <property type="nucleotide sequence ID" value="XM_062840607.1"/>
</dbReference>
<comment type="caution">
    <text evidence="2">The sequence shown here is derived from an EMBL/GenBank/DDBJ whole genome shotgun (WGS) entry which is preliminary data.</text>
</comment>
<evidence type="ECO:0000313" key="3">
    <source>
        <dbReference type="Proteomes" id="UP001285908"/>
    </source>
</evidence>
<organism evidence="2 3">
    <name type="scientific">Neurospora hispaniola</name>
    <dbReference type="NCBI Taxonomy" id="588809"/>
    <lineage>
        <taxon>Eukaryota</taxon>
        <taxon>Fungi</taxon>
        <taxon>Dikarya</taxon>
        <taxon>Ascomycota</taxon>
        <taxon>Pezizomycotina</taxon>
        <taxon>Sordariomycetes</taxon>
        <taxon>Sordariomycetidae</taxon>
        <taxon>Sordariales</taxon>
        <taxon>Sordariaceae</taxon>
        <taxon>Neurospora</taxon>
    </lineage>
</organism>
<dbReference type="Proteomes" id="UP001285908">
    <property type="component" value="Unassembled WGS sequence"/>
</dbReference>
<dbReference type="GeneID" id="87878229"/>
<dbReference type="AlphaFoldDB" id="A0AAJ0HYM1"/>
<feature type="region of interest" description="Disordered" evidence="1">
    <location>
        <begin position="283"/>
        <end position="302"/>
    </location>
</feature>
<sequence>MSDNVLKSFVPMMEAAVHQRNPRLQEWWRIILYIQEHVAQPGDRAVLSLAVIKRQKGRAWEDSYDDFARRAYEYLEFGYRMGASEQFIKRIAWTKPNVRHDAFKDMNSHELSLARRIKKGEDEVDQTYDARMKTEGEFWVHQEVLFSHTSKRMPIETLRDIPCYSEDECHFVRVMAEAIVDMDGEKDGNGHQIDAVKKASKGVVQHLAWVLMQEAKLAQAGRPSIAPFCTSFYLREYESFWDRWDDMVALFRVSKAAVANLLIAPYFKRFACDPYSELQASSPPLLNRKEKNADANAAKARSIRDGQVALQAQASADDQ</sequence>
<protein>
    <submittedName>
        <fullName evidence="2">Uncharacterized protein</fullName>
    </submittedName>
</protein>
<evidence type="ECO:0000256" key="1">
    <source>
        <dbReference type="SAM" id="MobiDB-lite"/>
    </source>
</evidence>
<accession>A0AAJ0HYM1</accession>
<evidence type="ECO:0000313" key="2">
    <source>
        <dbReference type="EMBL" id="KAK3484860.1"/>
    </source>
</evidence>
<reference evidence="2 3" key="1">
    <citation type="journal article" date="2023" name="Mol. Phylogenet. Evol.">
        <title>Genome-scale phylogeny and comparative genomics of the fungal order Sordariales.</title>
        <authorList>
            <person name="Hensen N."/>
            <person name="Bonometti L."/>
            <person name="Westerberg I."/>
            <person name="Brannstrom I.O."/>
            <person name="Guillou S."/>
            <person name="Cros-Aarteil S."/>
            <person name="Calhoun S."/>
            <person name="Haridas S."/>
            <person name="Kuo A."/>
            <person name="Mondo S."/>
            <person name="Pangilinan J."/>
            <person name="Riley R."/>
            <person name="LaButti K."/>
            <person name="Andreopoulos B."/>
            <person name="Lipzen A."/>
            <person name="Chen C."/>
            <person name="Yan M."/>
            <person name="Daum C."/>
            <person name="Ng V."/>
            <person name="Clum A."/>
            <person name="Steindorff A."/>
            <person name="Ohm R.A."/>
            <person name="Martin F."/>
            <person name="Silar P."/>
            <person name="Natvig D.O."/>
            <person name="Lalanne C."/>
            <person name="Gautier V."/>
            <person name="Ament-Velasquez S.L."/>
            <person name="Kruys A."/>
            <person name="Hutchinson M.I."/>
            <person name="Powell A.J."/>
            <person name="Barry K."/>
            <person name="Miller A.N."/>
            <person name="Grigoriev I.V."/>
            <person name="Debuchy R."/>
            <person name="Gladieux P."/>
            <person name="Hiltunen Thoren M."/>
            <person name="Johannesson H."/>
        </authorList>
    </citation>
    <scope>NUCLEOTIDE SEQUENCE [LARGE SCALE GENOMIC DNA]</scope>
    <source>
        <strain evidence="2 3">FGSC 10403</strain>
    </source>
</reference>
<keyword evidence="3" id="KW-1185">Reference proteome</keyword>
<gene>
    <name evidence="2" type="ORF">B0T23DRAFT_437101</name>
</gene>
<dbReference type="EMBL" id="JAULSX010000013">
    <property type="protein sequence ID" value="KAK3484860.1"/>
    <property type="molecule type" value="Genomic_DNA"/>
</dbReference>
<proteinExistence type="predicted"/>